<evidence type="ECO:0000313" key="6">
    <source>
        <dbReference type="Proteomes" id="UP000751190"/>
    </source>
</evidence>
<protein>
    <recommendedName>
        <fullName evidence="4">Exostosin GT47 domain-containing protein</fullName>
    </recommendedName>
</protein>
<dbReference type="InterPro" id="IPR040911">
    <property type="entry name" value="Exostosin_GT47"/>
</dbReference>
<feature type="region of interest" description="Disordered" evidence="2">
    <location>
        <begin position="635"/>
        <end position="656"/>
    </location>
</feature>
<evidence type="ECO:0000259" key="4">
    <source>
        <dbReference type="Pfam" id="PF03016"/>
    </source>
</evidence>
<reference evidence="5" key="1">
    <citation type="submission" date="2021-05" db="EMBL/GenBank/DDBJ databases">
        <title>The genome of the haptophyte Pavlova lutheri (Diacronema luteri, Pavlovales) - a model for lipid biosynthesis in eukaryotic algae.</title>
        <authorList>
            <person name="Hulatt C.J."/>
            <person name="Posewitz M.C."/>
        </authorList>
    </citation>
    <scope>NUCLEOTIDE SEQUENCE</scope>
    <source>
        <strain evidence="5">NIVA-4/92</strain>
    </source>
</reference>
<name>A0A8J6CAV5_DIALT</name>
<organism evidence="5 6">
    <name type="scientific">Diacronema lutheri</name>
    <name type="common">Unicellular marine alga</name>
    <name type="synonym">Monochrysis lutheri</name>
    <dbReference type="NCBI Taxonomy" id="2081491"/>
    <lineage>
        <taxon>Eukaryota</taxon>
        <taxon>Haptista</taxon>
        <taxon>Haptophyta</taxon>
        <taxon>Pavlovophyceae</taxon>
        <taxon>Pavlovales</taxon>
        <taxon>Pavlovaceae</taxon>
        <taxon>Diacronema</taxon>
    </lineage>
</organism>
<dbReference type="InterPro" id="IPR004263">
    <property type="entry name" value="Exostosin"/>
</dbReference>
<dbReference type="Pfam" id="PF03016">
    <property type="entry name" value="Exostosin_GT47"/>
    <property type="match status" value="1"/>
</dbReference>
<gene>
    <name evidence="5" type="ORF">KFE25_005479</name>
</gene>
<sequence>MAGGNSAHDRHWALLAAGVGMGASVILCALVTVEPNRVVRIGAPARPARAPLVQRPHVAAPAPRAQPASDVTPGGAPTGAPAGPHPAATPSVARAGALAGWQLYTYDVPFRELGISAAAEARYRALIAAPTPASFDEGGLYHAVVRDLPRALPAWQPASTAVWAPQRPRADAAAAAAGWRASAADLAAPPSAVARAAPADVLFLLPLSPYHLCKTVEYARRPYGVAWMQNKGVLPISMSWSIRDAYKDGLANHTISCPTYERALRWLYAQPAWRAAPERHVFGFIMSHLQRTALEVVSRAGFPPHRRSVYAEMGKGILVTAEDRRHDWEAATACGHVVLAPYFSPAFFMLDADAQPGGLRASKTELASASASAGVACHRFDDPSRPTRWYCADFAMRKALGMRRAVSAALDDLAAADVAVHTTHKDTARTAQAYAQLDELIRAKAQIYKRSTFCVIPPGDSAITTRIFSAVAALCIPVFLVPTRFMPFPHSVNWSAISISIDPLATFAFALARRGSRGRARRNPLHALQTMAAAQPERVAAMQAALAEARWHLLYHDETSAAARDAKAEDALPAYHGPERPTPSAGRALARHVVEAAIVRQAQARAARAVRAGARAEVGATRLPPVLQCVAERVQVGGGGATPQAPANTTAKGRRR</sequence>
<feature type="region of interest" description="Disordered" evidence="2">
    <location>
        <begin position="54"/>
        <end position="89"/>
    </location>
</feature>
<keyword evidence="6" id="KW-1185">Reference proteome</keyword>
<evidence type="ECO:0000256" key="1">
    <source>
        <dbReference type="ARBA" id="ARBA00010271"/>
    </source>
</evidence>
<dbReference type="AlphaFoldDB" id="A0A8J6CAV5"/>
<feature type="compositionally biased region" description="Polar residues" evidence="2">
    <location>
        <begin position="645"/>
        <end position="656"/>
    </location>
</feature>
<feature type="compositionally biased region" description="Low complexity" evidence="2">
    <location>
        <begin position="72"/>
        <end position="89"/>
    </location>
</feature>
<evidence type="ECO:0000256" key="2">
    <source>
        <dbReference type="SAM" id="MobiDB-lite"/>
    </source>
</evidence>
<dbReference type="Proteomes" id="UP000751190">
    <property type="component" value="Unassembled WGS sequence"/>
</dbReference>
<feature type="domain" description="Exostosin GT47" evidence="4">
    <location>
        <begin position="434"/>
        <end position="502"/>
    </location>
</feature>
<feature type="transmembrane region" description="Helical" evidence="3">
    <location>
        <begin position="12"/>
        <end position="33"/>
    </location>
</feature>
<comment type="similarity">
    <text evidence="1">Belongs to the glycosyltransferase 47 family.</text>
</comment>
<accession>A0A8J6CAV5</accession>
<evidence type="ECO:0000313" key="5">
    <source>
        <dbReference type="EMBL" id="KAG8465909.1"/>
    </source>
</evidence>
<keyword evidence="3" id="KW-0812">Transmembrane</keyword>
<keyword evidence="3" id="KW-1133">Transmembrane helix</keyword>
<proteinExistence type="inferred from homology"/>
<keyword evidence="3" id="KW-0472">Membrane</keyword>
<comment type="caution">
    <text evidence="5">The sequence shown here is derived from an EMBL/GenBank/DDBJ whole genome shotgun (WGS) entry which is preliminary data.</text>
</comment>
<dbReference type="OrthoDB" id="1924787at2759"/>
<dbReference type="GO" id="GO:0016757">
    <property type="term" value="F:glycosyltransferase activity"/>
    <property type="evidence" value="ECO:0007669"/>
    <property type="project" value="InterPro"/>
</dbReference>
<evidence type="ECO:0000256" key="3">
    <source>
        <dbReference type="SAM" id="Phobius"/>
    </source>
</evidence>
<dbReference type="EMBL" id="JAGTXO010000009">
    <property type="protein sequence ID" value="KAG8465909.1"/>
    <property type="molecule type" value="Genomic_DNA"/>
</dbReference>
<dbReference type="PANTHER" id="PTHR11062">
    <property type="entry name" value="EXOSTOSIN HEPARAN SULFATE GLYCOSYLTRANSFERASE -RELATED"/>
    <property type="match status" value="1"/>
</dbReference>